<keyword evidence="6" id="KW-0804">Transcription</keyword>
<reference evidence="12" key="1">
    <citation type="submission" date="2023-07" db="EMBL/GenBank/DDBJ databases">
        <title>Black Yeasts Isolated from many extreme environments.</title>
        <authorList>
            <person name="Coleine C."/>
            <person name="Stajich J.E."/>
            <person name="Selbmann L."/>
        </authorList>
    </citation>
    <scope>NUCLEOTIDE SEQUENCE</scope>
    <source>
        <strain evidence="12">CCFEE 5485</strain>
    </source>
</reference>
<evidence type="ECO:0000256" key="7">
    <source>
        <dbReference type="ARBA" id="ARBA00023242"/>
    </source>
</evidence>
<evidence type="ECO:0000259" key="11">
    <source>
        <dbReference type="PROSITE" id="PS50157"/>
    </source>
</evidence>
<accession>A0AAE0TU49</accession>
<evidence type="ECO:0000256" key="8">
    <source>
        <dbReference type="PROSITE-ProRule" id="PRU00042"/>
    </source>
</evidence>
<comment type="subcellular location">
    <subcellularLocation>
        <location evidence="1">Nucleus</location>
    </subcellularLocation>
</comment>
<evidence type="ECO:0000256" key="1">
    <source>
        <dbReference type="ARBA" id="ARBA00004123"/>
    </source>
</evidence>
<keyword evidence="7" id="KW-0539">Nucleus</keyword>
<dbReference type="SUPFAM" id="SSF57667">
    <property type="entry name" value="beta-beta-alpha zinc fingers"/>
    <property type="match status" value="1"/>
</dbReference>
<gene>
    <name evidence="12" type="ORF">LTR78_007567</name>
</gene>
<feature type="domain" description="C2H2-type" evidence="11">
    <location>
        <begin position="216"/>
        <end position="246"/>
    </location>
</feature>
<evidence type="ECO:0000313" key="13">
    <source>
        <dbReference type="Proteomes" id="UP001274830"/>
    </source>
</evidence>
<dbReference type="FunFam" id="3.30.160.60:FF:000201">
    <property type="entry name" value="C2H2 finger domain protein (Gli3)"/>
    <property type="match status" value="1"/>
</dbReference>
<sequence length="582" mass="63927">MQAKARQRAPAALRQPHLVLLATTSKLQARQDIEMADEGSPASSDLSDVPSIDSDHEDQLSTAVPSSRPSVDITAHDAEHLAAPPPKRRKTGNHNTNTSLSAFARDDSTAPAEPDWDADIALSEDGFSDGPGSPSHDEWTLREEAQTACLWRDCEFGVAQNNDELVKHVQGTHCATGLKKTKYACEWGECQRKNSIHPSGYALKAHMRSHTKEKPYYCALPECDKAFTRSDALAKHMRTVHEPEIPRSATAAADATPITAGKGKGIKIKLTNGTPNTKSAQTPLDPSSLGPAVDEYGNEVTPSPANDNITYIPAHHPITGQPGFMIHYPADIHFSGWESSIPADQLMRLLRRQLHWATKENEQLKQEVEVLEQRKKEEWGLKEILLEGVLESELARGEQEGLMRDVDEHVRETMEKDVEHAKNMTWTPQSPSWRHPTASFANIPALPPAPLSTLASQHHTSHPWPGQPEDNDDMMHDNEDAYDRPPPALIPSRAQTPSQDDRSPSPPPTGKSGGFDGDQDPYDNYVGDTMAHYENLKRAREIEVGLISADGTPMKSSMQTQERQDAEADAVGALMGMQSGGM</sequence>
<dbReference type="InterPro" id="IPR036236">
    <property type="entry name" value="Znf_C2H2_sf"/>
</dbReference>
<dbReference type="EMBL" id="JAUTXT010000032">
    <property type="protein sequence ID" value="KAK3672517.1"/>
    <property type="molecule type" value="Genomic_DNA"/>
</dbReference>
<evidence type="ECO:0000256" key="5">
    <source>
        <dbReference type="ARBA" id="ARBA00023015"/>
    </source>
</evidence>
<dbReference type="GO" id="GO:0008270">
    <property type="term" value="F:zinc ion binding"/>
    <property type="evidence" value="ECO:0007669"/>
    <property type="project" value="UniProtKB-KW"/>
</dbReference>
<feature type="region of interest" description="Disordered" evidence="10">
    <location>
        <begin position="30"/>
        <end position="115"/>
    </location>
</feature>
<keyword evidence="9" id="KW-0175">Coiled coil</keyword>
<keyword evidence="4" id="KW-0862">Zinc</keyword>
<feature type="compositionally biased region" description="Basic and acidic residues" evidence="10">
    <location>
        <begin position="473"/>
        <end position="483"/>
    </location>
</feature>
<evidence type="ECO:0000256" key="9">
    <source>
        <dbReference type="SAM" id="Coils"/>
    </source>
</evidence>
<feature type="coiled-coil region" evidence="9">
    <location>
        <begin position="347"/>
        <end position="374"/>
    </location>
</feature>
<dbReference type="PANTHER" id="PTHR46179:SF13">
    <property type="entry name" value="C2H2-TYPE DOMAIN-CONTAINING PROTEIN"/>
    <property type="match status" value="1"/>
</dbReference>
<keyword evidence="2" id="KW-0479">Metal-binding</keyword>
<dbReference type="InterPro" id="IPR051061">
    <property type="entry name" value="Zinc_finger_trans_reg"/>
</dbReference>
<dbReference type="InterPro" id="IPR013087">
    <property type="entry name" value="Znf_C2H2_type"/>
</dbReference>
<name>A0AAE0TU49_9PEZI</name>
<keyword evidence="13" id="KW-1185">Reference proteome</keyword>
<dbReference type="Pfam" id="PF00096">
    <property type="entry name" value="zf-C2H2"/>
    <property type="match status" value="1"/>
</dbReference>
<feature type="region of interest" description="Disordered" evidence="10">
    <location>
        <begin position="420"/>
        <end position="524"/>
    </location>
</feature>
<evidence type="ECO:0000256" key="2">
    <source>
        <dbReference type="ARBA" id="ARBA00022723"/>
    </source>
</evidence>
<dbReference type="GO" id="GO:0005634">
    <property type="term" value="C:nucleus"/>
    <property type="evidence" value="ECO:0007669"/>
    <property type="project" value="UniProtKB-SubCell"/>
</dbReference>
<feature type="compositionally biased region" description="Polar residues" evidence="10">
    <location>
        <begin position="60"/>
        <end position="69"/>
    </location>
</feature>
<dbReference type="PANTHER" id="PTHR46179">
    <property type="entry name" value="ZINC FINGER PROTEIN"/>
    <property type="match status" value="1"/>
</dbReference>
<dbReference type="Proteomes" id="UP001274830">
    <property type="component" value="Unassembled WGS sequence"/>
</dbReference>
<evidence type="ECO:0000256" key="6">
    <source>
        <dbReference type="ARBA" id="ARBA00023163"/>
    </source>
</evidence>
<dbReference type="PROSITE" id="PS00028">
    <property type="entry name" value="ZINC_FINGER_C2H2_1"/>
    <property type="match status" value="1"/>
</dbReference>
<organism evidence="12 13">
    <name type="scientific">Recurvomyces mirabilis</name>
    <dbReference type="NCBI Taxonomy" id="574656"/>
    <lineage>
        <taxon>Eukaryota</taxon>
        <taxon>Fungi</taxon>
        <taxon>Dikarya</taxon>
        <taxon>Ascomycota</taxon>
        <taxon>Pezizomycotina</taxon>
        <taxon>Dothideomycetes</taxon>
        <taxon>Dothideomycetidae</taxon>
        <taxon>Mycosphaerellales</taxon>
        <taxon>Teratosphaeriaceae</taxon>
        <taxon>Recurvomyces</taxon>
    </lineage>
</organism>
<dbReference type="SMART" id="SM00355">
    <property type="entry name" value="ZnF_C2H2"/>
    <property type="match status" value="3"/>
</dbReference>
<proteinExistence type="predicted"/>
<comment type="caution">
    <text evidence="12">The sequence shown here is derived from an EMBL/GenBank/DDBJ whole genome shotgun (WGS) entry which is preliminary data.</text>
</comment>
<protein>
    <recommendedName>
        <fullName evidence="11">C2H2-type domain-containing protein</fullName>
    </recommendedName>
</protein>
<dbReference type="PROSITE" id="PS50157">
    <property type="entry name" value="ZINC_FINGER_C2H2_2"/>
    <property type="match status" value="1"/>
</dbReference>
<evidence type="ECO:0000256" key="10">
    <source>
        <dbReference type="SAM" id="MobiDB-lite"/>
    </source>
</evidence>
<dbReference type="AlphaFoldDB" id="A0AAE0TU49"/>
<evidence type="ECO:0000256" key="3">
    <source>
        <dbReference type="ARBA" id="ARBA00022771"/>
    </source>
</evidence>
<keyword evidence="3 8" id="KW-0863">Zinc-finger</keyword>
<evidence type="ECO:0000313" key="12">
    <source>
        <dbReference type="EMBL" id="KAK3672517.1"/>
    </source>
</evidence>
<dbReference type="GO" id="GO:0006357">
    <property type="term" value="P:regulation of transcription by RNA polymerase II"/>
    <property type="evidence" value="ECO:0007669"/>
    <property type="project" value="TreeGrafter"/>
</dbReference>
<dbReference type="Gene3D" id="3.30.160.60">
    <property type="entry name" value="Classic Zinc Finger"/>
    <property type="match status" value="2"/>
</dbReference>
<evidence type="ECO:0000256" key="4">
    <source>
        <dbReference type="ARBA" id="ARBA00022833"/>
    </source>
</evidence>
<keyword evidence="5" id="KW-0805">Transcription regulation</keyword>